<dbReference type="InterPro" id="IPR052539">
    <property type="entry name" value="MGD_biosynthesis_adapter"/>
</dbReference>
<dbReference type="EMBL" id="JANPWE010000013">
    <property type="protein sequence ID" value="MCR6546896.1"/>
    <property type="molecule type" value="Genomic_DNA"/>
</dbReference>
<dbReference type="Gene3D" id="3.40.50.300">
    <property type="entry name" value="P-loop containing nucleotide triphosphate hydrolases"/>
    <property type="match status" value="1"/>
</dbReference>
<gene>
    <name evidence="2" type="primary">mobB</name>
    <name evidence="2" type="ORF">NVS47_15480</name>
</gene>
<dbReference type="SUPFAM" id="SSF52540">
    <property type="entry name" value="P-loop containing nucleoside triphosphate hydrolases"/>
    <property type="match status" value="1"/>
</dbReference>
<dbReference type="PANTHER" id="PTHR40072">
    <property type="entry name" value="MOLYBDOPTERIN-GUANINE DINUCLEOTIDE BIOSYNTHESIS ADAPTER PROTEIN-RELATED"/>
    <property type="match status" value="1"/>
</dbReference>
<proteinExistence type="predicted"/>
<dbReference type="RefSeq" id="WP_089612254.1">
    <property type="nucleotide sequence ID" value="NZ_CP022121.1"/>
</dbReference>
<reference evidence="2 3" key="1">
    <citation type="submission" date="2022-08" db="EMBL/GenBank/DDBJ databases">
        <title>Proteogenomics of the novel Dehalobacterium formicoaceticum strain EZ94 highlights a key role of methyltransferases during anaerobic dichloromethane degradation.</title>
        <authorList>
            <person name="Wasmund K."/>
        </authorList>
    </citation>
    <scope>NUCLEOTIDE SEQUENCE [LARGE SCALE GENOMIC DNA]</scope>
    <source>
        <strain evidence="2 3">EZ94</strain>
    </source>
</reference>
<feature type="domain" description="Molybdopterin-guanine dinucleotide biosynthesis protein B (MobB)" evidence="1">
    <location>
        <begin position="6"/>
        <end position="135"/>
    </location>
</feature>
<dbReference type="Pfam" id="PF03205">
    <property type="entry name" value="MobB"/>
    <property type="match status" value="1"/>
</dbReference>
<evidence type="ECO:0000313" key="3">
    <source>
        <dbReference type="Proteomes" id="UP001524944"/>
    </source>
</evidence>
<sequence>MTSIPVISFVGKSESGKTTLLEKVIRELKLKGIKLAIIKHDAHRFEIDHPGKDTWRHGQAGADIVAISSPEKMAIIEKREQELTLDEVIERISPVDIIITEGYSQGKKPKIEVFRSEAHQKLLCPTGELLAIASDIPWEIGVPCYQIDDAVGVASEIEKYIRTFRNKK</sequence>
<accession>A0ABT1YB61</accession>
<dbReference type="InterPro" id="IPR004435">
    <property type="entry name" value="MobB_dom"/>
</dbReference>
<evidence type="ECO:0000313" key="2">
    <source>
        <dbReference type="EMBL" id="MCR6546896.1"/>
    </source>
</evidence>
<comment type="caution">
    <text evidence="2">The sequence shown here is derived from an EMBL/GenBank/DDBJ whole genome shotgun (WGS) entry which is preliminary data.</text>
</comment>
<dbReference type="InterPro" id="IPR027417">
    <property type="entry name" value="P-loop_NTPase"/>
</dbReference>
<name>A0ABT1YB61_9FIRM</name>
<evidence type="ECO:0000259" key="1">
    <source>
        <dbReference type="Pfam" id="PF03205"/>
    </source>
</evidence>
<dbReference type="CDD" id="cd03116">
    <property type="entry name" value="MobB"/>
    <property type="match status" value="1"/>
</dbReference>
<dbReference type="NCBIfam" id="TIGR00176">
    <property type="entry name" value="mobB"/>
    <property type="match status" value="1"/>
</dbReference>
<keyword evidence="3" id="KW-1185">Reference proteome</keyword>
<dbReference type="Proteomes" id="UP001524944">
    <property type="component" value="Unassembled WGS sequence"/>
</dbReference>
<protein>
    <submittedName>
        <fullName evidence="2">Molybdopterin-guanine dinucleotide biosynthesis protein B</fullName>
    </submittedName>
</protein>
<dbReference type="PANTHER" id="PTHR40072:SF1">
    <property type="entry name" value="MOLYBDOPTERIN-GUANINE DINUCLEOTIDE BIOSYNTHESIS ADAPTER PROTEIN"/>
    <property type="match status" value="1"/>
</dbReference>
<organism evidence="2 3">
    <name type="scientific">Dehalobacterium formicoaceticum</name>
    <dbReference type="NCBI Taxonomy" id="51515"/>
    <lineage>
        <taxon>Bacteria</taxon>
        <taxon>Bacillati</taxon>
        <taxon>Bacillota</taxon>
        <taxon>Clostridia</taxon>
        <taxon>Eubacteriales</taxon>
        <taxon>Peptococcaceae</taxon>
        <taxon>Dehalobacterium</taxon>
    </lineage>
</organism>